<keyword evidence="4" id="KW-0808">Transferase</keyword>
<evidence type="ECO:0000256" key="5">
    <source>
        <dbReference type="ARBA" id="ARBA00022741"/>
    </source>
</evidence>
<evidence type="ECO:0000256" key="1">
    <source>
        <dbReference type="ARBA" id="ARBA00000085"/>
    </source>
</evidence>
<gene>
    <name evidence="10" type="ORF">NBG4_210025</name>
</gene>
<organism evidence="10 11">
    <name type="scientific">Candidatus Sulfobium mesophilum</name>
    <dbReference type="NCBI Taxonomy" id="2016548"/>
    <lineage>
        <taxon>Bacteria</taxon>
        <taxon>Pseudomonadati</taxon>
        <taxon>Nitrospirota</taxon>
        <taxon>Nitrospiria</taxon>
        <taxon>Nitrospirales</taxon>
        <taxon>Nitrospiraceae</taxon>
        <taxon>Candidatus Sulfobium</taxon>
    </lineage>
</organism>
<evidence type="ECO:0000256" key="3">
    <source>
        <dbReference type="ARBA" id="ARBA00022553"/>
    </source>
</evidence>
<dbReference type="GO" id="GO:0005524">
    <property type="term" value="F:ATP binding"/>
    <property type="evidence" value="ECO:0007669"/>
    <property type="project" value="UniProtKB-KW"/>
</dbReference>
<evidence type="ECO:0000256" key="8">
    <source>
        <dbReference type="ARBA" id="ARBA00023012"/>
    </source>
</evidence>
<dbReference type="EMBL" id="OUUY01000066">
    <property type="protein sequence ID" value="SPQ00350.1"/>
    <property type="molecule type" value="Genomic_DNA"/>
</dbReference>
<keyword evidence="7" id="KW-0067">ATP-binding</keyword>
<accession>A0A2U3QG79</accession>
<protein>
    <recommendedName>
        <fullName evidence="2">histidine kinase</fullName>
        <ecNumber evidence="2">2.7.13.3</ecNumber>
    </recommendedName>
</protein>
<proteinExistence type="predicted"/>
<dbReference type="InterPro" id="IPR005467">
    <property type="entry name" value="His_kinase_dom"/>
</dbReference>
<feature type="domain" description="Histidine kinase" evidence="9">
    <location>
        <begin position="46"/>
        <end position="116"/>
    </location>
</feature>
<evidence type="ECO:0000256" key="2">
    <source>
        <dbReference type="ARBA" id="ARBA00012438"/>
    </source>
</evidence>
<dbReference type="PROSITE" id="PS50109">
    <property type="entry name" value="HIS_KIN"/>
    <property type="match status" value="1"/>
</dbReference>
<dbReference type="InterPro" id="IPR003594">
    <property type="entry name" value="HATPase_dom"/>
</dbReference>
<evidence type="ECO:0000256" key="7">
    <source>
        <dbReference type="ARBA" id="ARBA00022840"/>
    </source>
</evidence>
<dbReference type="GO" id="GO:0004673">
    <property type="term" value="F:protein histidine kinase activity"/>
    <property type="evidence" value="ECO:0007669"/>
    <property type="project" value="UniProtKB-EC"/>
</dbReference>
<dbReference type="PANTHER" id="PTHR43065">
    <property type="entry name" value="SENSOR HISTIDINE KINASE"/>
    <property type="match status" value="1"/>
</dbReference>
<dbReference type="EC" id="2.7.13.3" evidence="2"/>
<keyword evidence="5" id="KW-0547">Nucleotide-binding</keyword>
<dbReference type="PANTHER" id="PTHR43065:SF10">
    <property type="entry name" value="PEROXIDE STRESS-ACTIVATED HISTIDINE KINASE MAK3"/>
    <property type="match status" value="1"/>
</dbReference>
<evidence type="ECO:0000256" key="6">
    <source>
        <dbReference type="ARBA" id="ARBA00022777"/>
    </source>
</evidence>
<name>A0A2U3QG79_9BACT</name>
<evidence type="ECO:0000313" key="11">
    <source>
        <dbReference type="Proteomes" id="UP000245125"/>
    </source>
</evidence>
<dbReference type="SUPFAM" id="SSF55874">
    <property type="entry name" value="ATPase domain of HSP90 chaperone/DNA topoisomerase II/histidine kinase"/>
    <property type="match status" value="1"/>
</dbReference>
<dbReference type="InterPro" id="IPR036890">
    <property type="entry name" value="HATPase_C_sf"/>
</dbReference>
<evidence type="ECO:0000256" key="4">
    <source>
        <dbReference type="ARBA" id="ARBA00022679"/>
    </source>
</evidence>
<keyword evidence="3" id="KW-0597">Phosphoprotein</keyword>
<comment type="catalytic activity">
    <reaction evidence="1">
        <text>ATP + protein L-histidine = ADP + protein N-phospho-L-histidine.</text>
        <dbReference type="EC" id="2.7.13.3"/>
    </reaction>
</comment>
<evidence type="ECO:0000259" key="9">
    <source>
        <dbReference type="PROSITE" id="PS50109"/>
    </source>
</evidence>
<dbReference type="Pfam" id="PF02518">
    <property type="entry name" value="HATPase_c"/>
    <property type="match status" value="1"/>
</dbReference>
<reference evidence="11" key="1">
    <citation type="submission" date="2018-03" db="EMBL/GenBank/DDBJ databases">
        <authorList>
            <person name="Zecchin S."/>
        </authorList>
    </citation>
    <scope>NUCLEOTIDE SEQUENCE [LARGE SCALE GENOMIC DNA]</scope>
</reference>
<dbReference type="OrthoDB" id="2521613at2"/>
<dbReference type="Gene3D" id="3.30.565.10">
    <property type="entry name" value="Histidine kinase-like ATPase, C-terminal domain"/>
    <property type="match status" value="1"/>
</dbReference>
<dbReference type="Proteomes" id="UP000245125">
    <property type="component" value="Unassembled WGS sequence"/>
</dbReference>
<keyword evidence="8" id="KW-0902">Two-component regulatory system</keyword>
<dbReference type="InterPro" id="IPR004358">
    <property type="entry name" value="Sig_transdc_His_kin-like_C"/>
</dbReference>
<keyword evidence="6" id="KW-0418">Kinase</keyword>
<evidence type="ECO:0000313" key="10">
    <source>
        <dbReference type="EMBL" id="SPQ00350.1"/>
    </source>
</evidence>
<keyword evidence="11" id="KW-1185">Reference proteome</keyword>
<dbReference type="PRINTS" id="PR00344">
    <property type="entry name" value="BCTRLSENSOR"/>
</dbReference>
<dbReference type="GO" id="GO:0000160">
    <property type="term" value="P:phosphorelay signal transduction system"/>
    <property type="evidence" value="ECO:0007669"/>
    <property type="project" value="UniProtKB-KW"/>
</dbReference>
<sequence length="116" mass="12564">MQKLYPLAGKFAHPEHINTNSCRGNSVIVQVLSVAAAEESFNGMTHVEVLISDNGEGMPEEMHDKIFELFFTTKIAKLGIGLGLPINKESMEDHGGSISVSSIVGKGFDLFSLFPI</sequence>
<dbReference type="CDD" id="cd00075">
    <property type="entry name" value="HATPase"/>
    <property type="match status" value="1"/>
</dbReference>
<dbReference type="AlphaFoldDB" id="A0A2U3QG79"/>